<dbReference type="GO" id="GO:0005975">
    <property type="term" value="P:carbohydrate metabolic process"/>
    <property type="evidence" value="ECO:0007669"/>
    <property type="project" value="UniProtKB-ARBA"/>
</dbReference>
<organism evidence="7 8">
    <name type="scientific">Kocuria varians</name>
    <name type="common">Micrococcus varians</name>
    <dbReference type="NCBI Taxonomy" id="1272"/>
    <lineage>
        <taxon>Bacteria</taxon>
        <taxon>Bacillati</taxon>
        <taxon>Actinomycetota</taxon>
        <taxon>Actinomycetes</taxon>
        <taxon>Micrococcales</taxon>
        <taxon>Micrococcaceae</taxon>
        <taxon>Kocuria</taxon>
    </lineage>
</organism>
<proteinExistence type="inferred from homology"/>
<dbReference type="GO" id="GO:0005506">
    <property type="term" value="F:iron ion binding"/>
    <property type="evidence" value="ECO:0007669"/>
    <property type="project" value="InterPro"/>
</dbReference>
<dbReference type="InterPro" id="IPR013783">
    <property type="entry name" value="Ig-like_fold"/>
</dbReference>
<dbReference type="EMBL" id="BJNW01000001">
    <property type="protein sequence ID" value="GEC97990.1"/>
    <property type="molecule type" value="Genomic_DNA"/>
</dbReference>
<dbReference type="Proteomes" id="UP000315730">
    <property type="component" value="Unassembled WGS sequence"/>
</dbReference>
<dbReference type="STRING" id="1272.GCA_900014985_00737"/>
<dbReference type="InterPro" id="IPR029058">
    <property type="entry name" value="AB_hydrolase_fold"/>
</dbReference>
<dbReference type="GO" id="GO:0008849">
    <property type="term" value="F:enterochelin esterase activity"/>
    <property type="evidence" value="ECO:0007669"/>
    <property type="project" value="InterPro"/>
</dbReference>
<dbReference type="AlphaFoldDB" id="A0A4Y4D5E8"/>
<evidence type="ECO:0000313" key="8">
    <source>
        <dbReference type="Proteomes" id="UP000315730"/>
    </source>
</evidence>
<dbReference type="OrthoDB" id="9775130at2"/>
<dbReference type="InterPro" id="IPR021764">
    <property type="entry name" value="Enterochelin_esterase_N"/>
</dbReference>
<dbReference type="InterPro" id="IPR000801">
    <property type="entry name" value="Esterase-like"/>
</dbReference>
<evidence type="ECO:0000256" key="3">
    <source>
        <dbReference type="ARBA" id="ARBA00022801"/>
    </source>
</evidence>
<evidence type="ECO:0000313" key="7">
    <source>
        <dbReference type="EMBL" id="GEC97990.1"/>
    </source>
</evidence>
<dbReference type="PANTHER" id="PTHR48098">
    <property type="entry name" value="ENTEROCHELIN ESTERASE-RELATED"/>
    <property type="match status" value="1"/>
</dbReference>
<dbReference type="Pfam" id="PF11806">
    <property type="entry name" value="Enterochelin_N"/>
    <property type="match status" value="1"/>
</dbReference>
<dbReference type="Gene3D" id="2.60.40.10">
    <property type="entry name" value="Immunoglobulins"/>
    <property type="match status" value="1"/>
</dbReference>
<dbReference type="GO" id="GO:0006826">
    <property type="term" value="P:iron ion transport"/>
    <property type="evidence" value="ECO:0007669"/>
    <property type="project" value="InterPro"/>
</dbReference>
<feature type="region of interest" description="Disordered" evidence="5">
    <location>
        <begin position="1"/>
        <end position="29"/>
    </location>
</feature>
<gene>
    <name evidence="7" type="ORF">KVA01_01450</name>
</gene>
<dbReference type="Gene3D" id="3.40.50.1820">
    <property type="entry name" value="alpha/beta hydrolase"/>
    <property type="match status" value="1"/>
</dbReference>
<dbReference type="SUPFAM" id="SSF53474">
    <property type="entry name" value="alpha/beta-Hydrolases"/>
    <property type="match status" value="1"/>
</dbReference>
<feature type="region of interest" description="Disordered" evidence="5">
    <location>
        <begin position="429"/>
        <end position="460"/>
    </location>
</feature>
<name>A0A4Y4D5E8_KOCVA</name>
<accession>A0A4Y4D5E8</accession>
<comment type="subcellular location">
    <subcellularLocation>
        <location evidence="1">Cytoplasm</location>
    </subcellularLocation>
</comment>
<dbReference type="InterPro" id="IPR050583">
    <property type="entry name" value="Mycobacterial_A85_antigen"/>
</dbReference>
<dbReference type="SUPFAM" id="SSF81296">
    <property type="entry name" value="E set domains"/>
    <property type="match status" value="1"/>
</dbReference>
<dbReference type="PANTHER" id="PTHR48098:SF3">
    <property type="entry name" value="IRON(III) ENTEROBACTIN ESTERASE"/>
    <property type="match status" value="1"/>
</dbReference>
<reference evidence="7 8" key="1">
    <citation type="submission" date="2019-06" db="EMBL/GenBank/DDBJ databases">
        <title>Whole genome shotgun sequence of Kocuria varians NBRC 15358.</title>
        <authorList>
            <person name="Hosoyama A."/>
            <person name="Uohara A."/>
            <person name="Ohji S."/>
            <person name="Ichikawa N."/>
        </authorList>
    </citation>
    <scope>NUCLEOTIDE SEQUENCE [LARGE SCALE GENOMIC DNA]</scope>
    <source>
        <strain evidence="7 8">NBRC 15358</strain>
    </source>
</reference>
<evidence type="ECO:0000256" key="5">
    <source>
        <dbReference type="SAM" id="MobiDB-lite"/>
    </source>
</evidence>
<evidence type="ECO:0000256" key="1">
    <source>
        <dbReference type="ARBA" id="ARBA00004496"/>
    </source>
</evidence>
<evidence type="ECO:0000256" key="4">
    <source>
        <dbReference type="ARBA" id="ARBA00024201"/>
    </source>
</evidence>
<dbReference type="InterPro" id="IPR014756">
    <property type="entry name" value="Ig_E-set"/>
</dbReference>
<dbReference type="Pfam" id="PF00756">
    <property type="entry name" value="Esterase"/>
    <property type="match status" value="1"/>
</dbReference>
<keyword evidence="8" id="KW-1185">Reference proteome</keyword>
<evidence type="ECO:0000259" key="6">
    <source>
        <dbReference type="Pfam" id="PF11806"/>
    </source>
</evidence>
<dbReference type="RefSeq" id="WP_141268526.1">
    <property type="nucleotide sequence ID" value="NZ_BJNW01000001.1"/>
</dbReference>
<sequence>MSPASAHEPGARRRPPKLPRPEPVPLADGPSVLAWERALTPGSPAEGETVRRAIAEALRAGTPLRETGPAGVDGSRCEYVTFLYEDAHADEVLLFVNRLTDESRLQDSLMRRLPGTDVWHLGYLMAATWRASYCFLPVPQGRPAPWSAVSDQVGVRAALDRGVPDPRNPERCPARGGRELSVVSLAEAGVSPWPVRPDPEAPVPQWLSAPADHRVLVESCGVAPGEGASTAPVVVLFDGEVWWEQGVVGAVRAAVAAGALAPVHLVLLDSGGTRKRWVELDGTGGIEDYLADELLPWVAQRAGVCLEPQRVATAGQSLGGLSAILCTLRRPDAVAGAVAQSSSLWQPYPEDELRALVEADGARALERTRIVMEVGEQEWVLTGPHDHFAEQLRQTPASLRYRRFNGGHDYACWREGLVPALVELFPGPHGPDHAATTPPGRPGTAVSRASTPVGDLPRTR</sequence>
<feature type="domain" description="Enterochelin esterase N-terminal" evidence="6">
    <location>
        <begin position="80"/>
        <end position="193"/>
    </location>
</feature>
<keyword evidence="2" id="KW-0963">Cytoplasm</keyword>
<keyword evidence="3" id="KW-0378">Hydrolase</keyword>
<comment type="caution">
    <text evidence="7">The sequence shown here is derived from an EMBL/GenBank/DDBJ whole genome shotgun (WGS) entry which is preliminary data.</text>
</comment>
<comment type="similarity">
    <text evidence="4">Belongs to the Fes family.</text>
</comment>
<protein>
    <submittedName>
        <fullName evidence="7">Enterochelin esterase</fullName>
    </submittedName>
</protein>
<dbReference type="GO" id="GO:0005737">
    <property type="term" value="C:cytoplasm"/>
    <property type="evidence" value="ECO:0007669"/>
    <property type="project" value="UniProtKB-SubCell"/>
</dbReference>
<evidence type="ECO:0000256" key="2">
    <source>
        <dbReference type="ARBA" id="ARBA00022490"/>
    </source>
</evidence>